<organism evidence="1 3">
    <name type="scientific">Medicago truncatula</name>
    <name type="common">Barrel medic</name>
    <name type="synonym">Medicago tribuloides</name>
    <dbReference type="NCBI Taxonomy" id="3880"/>
    <lineage>
        <taxon>Eukaryota</taxon>
        <taxon>Viridiplantae</taxon>
        <taxon>Streptophyta</taxon>
        <taxon>Embryophyta</taxon>
        <taxon>Tracheophyta</taxon>
        <taxon>Spermatophyta</taxon>
        <taxon>Magnoliopsida</taxon>
        <taxon>eudicotyledons</taxon>
        <taxon>Gunneridae</taxon>
        <taxon>Pentapetalae</taxon>
        <taxon>rosids</taxon>
        <taxon>fabids</taxon>
        <taxon>Fabales</taxon>
        <taxon>Fabaceae</taxon>
        <taxon>Papilionoideae</taxon>
        <taxon>50 kb inversion clade</taxon>
        <taxon>NPAAA clade</taxon>
        <taxon>Hologalegina</taxon>
        <taxon>IRL clade</taxon>
        <taxon>Trifolieae</taxon>
        <taxon>Medicago</taxon>
    </lineage>
</organism>
<gene>
    <name evidence="1" type="ordered locus">MTR_1g055090</name>
</gene>
<sequence length="79" mass="8725">MFIASGVLLFSKFEFAQFKGKIIVEVGRSLNVGFAHTLLEGNSRTNRLAKLGASLTHELRIISAFSSLSRYCLADDMKT</sequence>
<dbReference type="Proteomes" id="UP000002051">
    <property type="component" value="Unassembled WGS sequence"/>
</dbReference>
<dbReference type="AlphaFoldDB" id="A0A072VK80"/>
<evidence type="ECO:0000313" key="3">
    <source>
        <dbReference type="Proteomes" id="UP000002051"/>
    </source>
</evidence>
<keyword evidence="3" id="KW-1185">Reference proteome</keyword>
<reference evidence="2" key="3">
    <citation type="submission" date="2015-04" db="UniProtKB">
        <authorList>
            <consortium name="EnsemblPlants"/>
        </authorList>
    </citation>
    <scope>IDENTIFICATION</scope>
    <source>
        <strain evidence="2">cv. Jemalong A17</strain>
    </source>
</reference>
<reference evidence="1 3" key="1">
    <citation type="journal article" date="2011" name="Nature">
        <title>The Medicago genome provides insight into the evolution of rhizobial symbioses.</title>
        <authorList>
            <person name="Young N.D."/>
            <person name="Debelle F."/>
            <person name="Oldroyd G.E."/>
            <person name="Geurts R."/>
            <person name="Cannon S.B."/>
            <person name="Udvardi M.K."/>
            <person name="Benedito V.A."/>
            <person name="Mayer K.F."/>
            <person name="Gouzy J."/>
            <person name="Schoof H."/>
            <person name="Van de Peer Y."/>
            <person name="Proost S."/>
            <person name="Cook D.R."/>
            <person name="Meyers B.C."/>
            <person name="Spannagl M."/>
            <person name="Cheung F."/>
            <person name="De Mita S."/>
            <person name="Krishnakumar V."/>
            <person name="Gundlach H."/>
            <person name="Zhou S."/>
            <person name="Mudge J."/>
            <person name="Bharti A.K."/>
            <person name="Murray J.D."/>
            <person name="Naoumkina M.A."/>
            <person name="Rosen B."/>
            <person name="Silverstein K.A."/>
            <person name="Tang H."/>
            <person name="Rombauts S."/>
            <person name="Zhao P.X."/>
            <person name="Zhou P."/>
            <person name="Barbe V."/>
            <person name="Bardou P."/>
            <person name="Bechner M."/>
            <person name="Bellec A."/>
            <person name="Berger A."/>
            <person name="Berges H."/>
            <person name="Bidwell S."/>
            <person name="Bisseling T."/>
            <person name="Choisne N."/>
            <person name="Couloux A."/>
            <person name="Denny R."/>
            <person name="Deshpande S."/>
            <person name="Dai X."/>
            <person name="Doyle J.J."/>
            <person name="Dudez A.M."/>
            <person name="Farmer A.D."/>
            <person name="Fouteau S."/>
            <person name="Franken C."/>
            <person name="Gibelin C."/>
            <person name="Gish J."/>
            <person name="Goldstein S."/>
            <person name="Gonzalez A.J."/>
            <person name="Green P.J."/>
            <person name="Hallab A."/>
            <person name="Hartog M."/>
            <person name="Hua A."/>
            <person name="Humphray S.J."/>
            <person name="Jeong D.H."/>
            <person name="Jing Y."/>
            <person name="Jocker A."/>
            <person name="Kenton S.M."/>
            <person name="Kim D.J."/>
            <person name="Klee K."/>
            <person name="Lai H."/>
            <person name="Lang C."/>
            <person name="Lin S."/>
            <person name="Macmil S.L."/>
            <person name="Magdelenat G."/>
            <person name="Matthews L."/>
            <person name="McCorrison J."/>
            <person name="Monaghan E.L."/>
            <person name="Mun J.H."/>
            <person name="Najar F.Z."/>
            <person name="Nicholson C."/>
            <person name="Noirot C."/>
            <person name="O'Bleness M."/>
            <person name="Paule C.R."/>
            <person name="Poulain J."/>
            <person name="Prion F."/>
            <person name="Qin B."/>
            <person name="Qu C."/>
            <person name="Retzel E.F."/>
            <person name="Riddle C."/>
            <person name="Sallet E."/>
            <person name="Samain S."/>
            <person name="Samson N."/>
            <person name="Sanders I."/>
            <person name="Saurat O."/>
            <person name="Scarpelli C."/>
            <person name="Schiex T."/>
            <person name="Segurens B."/>
            <person name="Severin A.J."/>
            <person name="Sherrier D.J."/>
            <person name="Shi R."/>
            <person name="Sims S."/>
            <person name="Singer S.R."/>
            <person name="Sinharoy S."/>
            <person name="Sterck L."/>
            <person name="Viollet A."/>
            <person name="Wang B.B."/>
            <person name="Wang K."/>
            <person name="Wang M."/>
            <person name="Wang X."/>
            <person name="Warfsmann J."/>
            <person name="Weissenbach J."/>
            <person name="White D.D."/>
            <person name="White J.D."/>
            <person name="Wiley G.B."/>
            <person name="Wincker P."/>
            <person name="Xing Y."/>
            <person name="Yang L."/>
            <person name="Yao Z."/>
            <person name="Ying F."/>
            <person name="Zhai J."/>
            <person name="Zhou L."/>
            <person name="Zuber A."/>
            <person name="Denarie J."/>
            <person name="Dixon R.A."/>
            <person name="May G.D."/>
            <person name="Schwartz D.C."/>
            <person name="Rogers J."/>
            <person name="Quetier F."/>
            <person name="Town C.D."/>
            <person name="Roe B.A."/>
        </authorList>
    </citation>
    <scope>NUCLEOTIDE SEQUENCE [LARGE SCALE GENOMIC DNA]</scope>
    <source>
        <strain evidence="1">A17</strain>
        <strain evidence="2 3">cv. Jemalong A17</strain>
    </source>
</reference>
<accession>A0A072VK80</accession>
<dbReference type="EMBL" id="CM001217">
    <property type="protein sequence ID" value="KEH41828.1"/>
    <property type="molecule type" value="Genomic_DNA"/>
</dbReference>
<proteinExistence type="predicted"/>
<name>A0A072VK80_MEDTR</name>
<dbReference type="HOGENOM" id="CLU_2609589_0_0_1"/>
<protein>
    <submittedName>
        <fullName evidence="1 2">Uncharacterized protein</fullName>
    </submittedName>
</protein>
<evidence type="ECO:0000313" key="2">
    <source>
        <dbReference type="EnsemblPlants" id="KEH41828"/>
    </source>
</evidence>
<dbReference type="EnsemblPlants" id="KEH41828">
    <property type="protein sequence ID" value="KEH41828"/>
    <property type="gene ID" value="MTR_1g055090"/>
</dbReference>
<evidence type="ECO:0000313" key="1">
    <source>
        <dbReference type="EMBL" id="KEH41828.1"/>
    </source>
</evidence>
<reference evidence="1 3" key="2">
    <citation type="journal article" date="2014" name="BMC Genomics">
        <title>An improved genome release (version Mt4.0) for the model legume Medicago truncatula.</title>
        <authorList>
            <person name="Tang H."/>
            <person name="Krishnakumar V."/>
            <person name="Bidwell S."/>
            <person name="Rosen B."/>
            <person name="Chan A."/>
            <person name="Zhou S."/>
            <person name="Gentzbittel L."/>
            <person name="Childs K.L."/>
            <person name="Yandell M."/>
            <person name="Gundlach H."/>
            <person name="Mayer K.F."/>
            <person name="Schwartz D.C."/>
            <person name="Town C.D."/>
        </authorList>
    </citation>
    <scope>GENOME REANNOTATION</scope>
    <source>
        <strain evidence="1">A17</strain>
        <strain evidence="2 3">cv. Jemalong A17</strain>
    </source>
</reference>